<organism evidence="1 2">
    <name type="scientific">Knufia obscura</name>
    <dbReference type="NCBI Taxonomy" id="1635080"/>
    <lineage>
        <taxon>Eukaryota</taxon>
        <taxon>Fungi</taxon>
        <taxon>Dikarya</taxon>
        <taxon>Ascomycota</taxon>
        <taxon>Pezizomycotina</taxon>
        <taxon>Eurotiomycetes</taxon>
        <taxon>Chaetothyriomycetidae</taxon>
        <taxon>Chaetothyriales</taxon>
        <taxon>Trichomeriaceae</taxon>
        <taxon>Knufia</taxon>
    </lineage>
</organism>
<evidence type="ECO:0000313" key="1">
    <source>
        <dbReference type="EMBL" id="KAK5946082.1"/>
    </source>
</evidence>
<sequence length="124" mass="13494">MVSKEGSPIASSRELQALIYAFSLYPVLIVVDQLTITELTRRPAAASMSTEKAALNPAIQSKTPEQPKLSFLQKIKQKFVTDPDSYSPASPNSSYKQFTALGGRAPTFSMGGNTSPLEEKKNKK</sequence>
<gene>
    <name evidence="1" type="ORF">PMZ80_000221</name>
</gene>
<dbReference type="Proteomes" id="UP001334248">
    <property type="component" value="Unassembled WGS sequence"/>
</dbReference>
<dbReference type="EMBL" id="JAVHJV010000001">
    <property type="protein sequence ID" value="KAK5946082.1"/>
    <property type="molecule type" value="Genomic_DNA"/>
</dbReference>
<dbReference type="RefSeq" id="XP_064734172.1">
    <property type="nucleotide sequence ID" value="XM_064868675.1"/>
</dbReference>
<keyword evidence="2" id="KW-1185">Reference proteome</keyword>
<dbReference type="GeneID" id="89993670"/>
<accession>A0ABR0RZN8</accession>
<evidence type="ECO:0000313" key="2">
    <source>
        <dbReference type="Proteomes" id="UP001334248"/>
    </source>
</evidence>
<comment type="caution">
    <text evidence="1">The sequence shown here is derived from an EMBL/GenBank/DDBJ whole genome shotgun (WGS) entry which is preliminary data.</text>
</comment>
<proteinExistence type="predicted"/>
<name>A0ABR0RZN8_9EURO</name>
<protein>
    <submittedName>
        <fullName evidence="1">Uncharacterized protein</fullName>
    </submittedName>
</protein>
<reference evidence="1 2" key="1">
    <citation type="journal article" date="2023" name="Res Sq">
        <title>Genomic and morphological characterization of Knufia obscura isolated from the Mars 2020 spacecraft assembly facility.</title>
        <authorList>
            <person name="Chander A.M."/>
            <person name="Teixeira M.M."/>
            <person name="Singh N.K."/>
            <person name="Williams M.P."/>
            <person name="Parker C.W."/>
            <person name="Leo P."/>
            <person name="Stajich J.E."/>
            <person name="Torok T."/>
            <person name="Tighe S."/>
            <person name="Mason C.E."/>
            <person name="Venkateswaran K."/>
        </authorList>
    </citation>
    <scope>NUCLEOTIDE SEQUENCE [LARGE SCALE GENOMIC DNA]</scope>
    <source>
        <strain evidence="1 2">CCFEE 5817</strain>
    </source>
</reference>